<comment type="similarity">
    <text evidence="1">Belongs to the peptidase C56 family.</text>
</comment>
<evidence type="ECO:0000259" key="2">
    <source>
        <dbReference type="Pfam" id="PF01965"/>
    </source>
</evidence>
<dbReference type="PANTHER" id="PTHR42733">
    <property type="entry name" value="DJ-1 PROTEIN"/>
    <property type="match status" value="1"/>
</dbReference>
<dbReference type="Gene3D" id="3.40.50.880">
    <property type="match status" value="1"/>
</dbReference>
<dbReference type="Proteomes" id="UP000006055">
    <property type="component" value="Chromosome"/>
</dbReference>
<dbReference type="KEGG" id="dti:Desti_2586"/>
<dbReference type="OrthoDB" id="9792284at2"/>
<organism evidence="3 4">
    <name type="scientific">Desulfomonile tiedjei (strain ATCC 49306 / DSM 6799 / DCB-1)</name>
    <dbReference type="NCBI Taxonomy" id="706587"/>
    <lineage>
        <taxon>Bacteria</taxon>
        <taxon>Pseudomonadati</taxon>
        <taxon>Thermodesulfobacteriota</taxon>
        <taxon>Desulfomonilia</taxon>
        <taxon>Desulfomonilales</taxon>
        <taxon>Desulfomonilaceae</taxon>
        <taxon>Desulfomonile</taxon>
    </lineage>
</organism>
<protein>
    <submittedName>
        <fullName evidence="3">Intracellular protease, PfpI family</fullName>
    </submittedName>
</protein>
<dbReference type="InterPro" id="IPR002818">
    <property type="entry name" value="DJ-1/PfpI"/>
</dbReference>
<keyword evidence="3" id="KW-0378">Hydrolase</keyword>
<evidence type="ECO:0000313" key="4">
    <source>
        <dbReference type="Proteomes" id="UP000006055"/>
    </source>
</evidence>
<dbReference type="GO" id="GO:0008233">
    <property type="term" value="F:peptidase activity"/>
    <property type="evidence" value="ECO:0007669"/>
    <property type="project" value="UniProtKB-KW"/>
</dbReference>
<dbReference type="EMBL" id="CP003360">
    <property type="protein sequence ID" value="AFM25266.1"/>
    <property type="molecule type" value="Genomic_DNA"/>
</dbReference>
<dbReference type="SUPFAM" id="SSF52317">
    <property type="entry name" value="Class I glutamine amidotransferase-like"/>
    <property type="match status" value="1"/>
</dbReference>
<feature type="domain" description="DJ-1/PfpI" evidence="2">
    <location>
        <begin position="6"/>
        <end position="169"/>
    </location>
</feature>
<dbReference type="PROSITE" id="PS51276">
    <property type="entry name" value="PEPTIDASE_C56_PFPI"/>
    <property type="match status" value="1"/>
</dbReference>
<evidence type="ECO:0000256" key="1">
    <source>
        <dbReference type="ARBA" id="ARBA00008542"/>
    </source>
</evidence>
<dbReference type="PATRIC" id="fig|706587.4.peg.2961"/>
<dbReference type="GO" id="GO:0006508">
    <property type="term" value="P:proteolysis"/>
    <property type="evidence" value="ECO:0007669"/>
    <property type="project" value="UniProtKB-KW"/>
</dbReference>
<dbReference type="HOGENOM" id="CLU_000445_44_4_7"/>
<accession>I4C6S5</accession>
<dbReference type="NCBIfam" id="TIGR01382">
    <property type="entry name" value="PfpI"/>
    <property type="match status" value="1"/>
</dbReference>
<dbReference type="CDD" id="cd03134">
    <property type="entry name" value="GATase1_PfpI_like"/>
    <property type="match status" value="1"/>
</dbReference>
<keyword evidence="4" id="KW-1185">Reference proteome</keyword>
<reference evidence="4" key="1">
    <citation type="submission" date="2012-06" db="EMBL/GenBank/DDBJ databases">
        <title>Complete sequence of chromosome of Desulfomonile tiedjei DSM 6799.</title>
        <authorList>
            <person name="Lucas S."/>
            <person name="Copeland A."/>
            <person name="Lapidus A."/>
            <person name="Glavina del Rio T."/>
            <person name="Dalin E."/>
            <person name="Tice H."/>
            <person name="Bruce D."/>
            <person name="Goodwin L."/>
            <person name="Pitluck S."/>
            <person name="Peters L."/>
            <person name="Ovchinnikova G."/>
            <person name="Zeytun A."/>
            <person name="Lu M."/>
            <person name="Kyrpides N."/>
            <person name="Mavromatis K."/>
            <person name="Ivanova N."/>
            <person name="Brettin T."/>
            <person name="Detter J.C."/>
            <person name="Han C."/>
            <person name="Larimer F."/>
            <person name="Land M."/>
            <person name="Hauser L."/>
            <person name="Markowitz V."/>
            <person name="Cheng J.-F."/>
            <person name="Hugenholtz P."/>
            <person name="Woyke T."/>
            <person name="Wu D."/>
            <person name="Spring S."/>
            <person name="Schroeder M."/>
            <person name="Brambilla E."/>
            <person name="Klenk H.-P."/>
            <person name="Eisen J.A."/>
        </authorList>
    </citation>
    <scope>NUCLEOTIDE SEQUENCE [LARGE SCALE GENOMIC DNA]</scope>
    <source>
        <strain evidence="4">ATCC 49306 / DSM 6799 / DCB-1</strain>
    </source>
</reference>
<dbReference type="STRING" id="706587.Desti_2586"/>
<dbReference type="eggNOG" id="COG0693">
    <property type="taxonomic scope" value="Bacteria"/>
</dbReference>
<dbReference type="AlphaFoldDB" id="I4C6S5"/>
<evidence type="ECO:0000313" key="3">
    <source>
        <dbReference type="EMBL" id="AFM25266.1"/>
    </source>
</evidence>
<dbReference type="MEROPS" id="C56.001"/>
<proteinExistence type="inferred from homology"/>
<name>I4C6S5_DESTA</name>
<dbReference type="InterPro" id="IPR029062">
    <property type="entry name" value="Class_I_gatase-like"/>
</dbReference>
<dbReference type="RefSeq" id="WP_014810408.1">
    <property type="nucleotide sequence ID" value="NC_018025.1"/>
</dbReference>
<dbReference type="InterPro" id="IPR006286">
    <property type="entry name" value="C56_PfpI-like"/>
</dbReference>
<gene>
    <name evidence="3" type="ordered locus">Desti_2586</name>
</gene>
<dbReference type="PANTHER" id="PTHR42733:SF13">
    <property type="entry name" value="DJ-1_PFPI DOMAIN-CONTAINING PROTEIN"/>
    <property type="match status" value="1"/>
</dbReference>
<sequence length="174" mass="19307">MKLTGKKAIILVEDIYNEFEVWIPYYRLKEEGVEVVVVGSGSASEYHGKYGIPIRPDINASQVQFDDFDAIVIPGGYAPDKMRIHPEMVGLVKDMFNKGKVVASICHGGWMLASAGILKDKKTTSYIGIKDDMINAGARWEDAELVRDGNLITSRKPEDLPAFCRALIQAMQEA</sequence>
<keyword evidence="3" id="KW-0645">Protease</keyword>
<dbReference type="Pfam" id="PF01965">
    <property type="entry name" value="DJ-1_PfpI"/>
    <property type="match status" value="1"/>
</dbReference>